<evidence type="ECO:0000313" key="2">
    <source>
        <dbReference type="Proteomes" id="UP000030960"/>
    </source>
</evidence>
<comment type="caution">
    <text evidence="1">The sequence shown here is derived from an EMBL/GenBank/DDBJ whole genome shotgun (WGS) entry which is preliminary data.</text>
</comment>
<protein>
    <submittedName>
        <fullName evidence="1">Uncharacterized protein</fullName>
    </submittedName>
</protein>
<gene>
    <name evidence="1" type="ORF">OA50_04508</name>
</gene>
<dbReference type="AlphaFoldDB" id="A0A0B3RSY9"/>
<reference evidence="1 2" key="1">
    <citation type="submission" date="2014-10" db="EMBL/GenBank/DDBJ databases">
        <title>Genome sequence of Ponticoccus sp. strain UMTAT08 isolated from clonal culture of toxic dinoflagellate Alexandrium tamiyavanichii.</title>
        <authorList>
            <person name="Gan H.Y."/>
            <person name="Muhd D.-D."/>
            <person name="Mohd Noor M.E."/>
            <person name="Yeong Y.S."/>
            <person name="Usup G."/>
        </authorList>
    </citation>
    <scope>NUCLEOTIDE SEQUENCE [LARGE SCALE GENOMIC DNA]</scope>
    <source>
        <strain evidence="1 2">UMTAT08</strain>
    </source>
</reference>
<dbReference type="RefSeq" id="WP_052244763.1">
    <property type="nucleotide sequence ID" value="NZ_JSUQ01000020.1"/>
</dbReference>
<name>A0A0B3RSY9_9RHOB</name>
<dbReference type="EMBL" id="JSUQ01000020">
    <property type="protein sequence ID" value="KHQ51137.1"/>
    <property type="molecule type" value="Genomic_DNA"/>
</dbReference>
<accession>A0A0B3RSY9</accession>
<proteinExistence type="predicted"/>
<organism evidence="1 2">
    <name type="scientific">Mameliella alba</name>
    <dbReference type="NCBI Taxonomy" id="561184"/>
    <lineage>
        <taxon>Bacteria</taxon>
        <taxon>Pseudomonadati</taxon>
        <taxon>Pseudomonadota</taxon>
        <taxon>Alphaproteobacteria</taxon>
        <taxon>Rhodobacterales</taxon>
        <taxon>Roseobacteraceae</taxon>
        <taxon>Mameliella</taxon>
    </lineage>
</organism>
<keyword evidence="2" id="KW-1185">Reference proteome</keyword>
<sequence length="180" mass="19949">MAREPLLRCIFTGTCLEPDGAIAAAALADKFGAGEVVSIDIDPDRSPRSHNHQFAFVHQAWLNLPESHHGQPYAASSGHLRKYALIKCGYHHADMIALGDPRRAERVAVTLARQSERDEVYRIITVEGAVIYSFTAETQKMKAMGKTRFQQSKQDILEFLADMIGVKPDELAKMGRRGTA</sequence>
<dbReference type="Proteomes" id="UP000030960">
    <property type="component" value="Unassembled WGS sequence"/>
</dbReference>
<dbReference type="OrthoDB" id="8163630at2"/>
<evidence type="ECO:0000313" key="1">
    <source>
        <dbReference type="EMBL" id="KHQ51137.1"/>
    </source>
</evidence>